<keyword evidence="2" id="KW-1185">Reference proteome</keyword>
<reference evidence="1" key="1">
    <citation type="journal article" date="2019" name="bioRxiv">
        <title>The Genome of the Zebra Mussel, Dreissena polymorpha: A Resource for Invasive Species Research.</title>
        <authorList>
            <person name="McCartney M.A."/>
            <person name="Auch B."/>
            <person name="Kono T."/>
            <person name="Mallez S."/>
            <person name="Zhang Y."/>
            <person name="Obille A."/>
            <person name="Becker A."/>
            <person name="Abrahante J.E."/>
            <person name="Garbe J."/>
            <person name="Badalamenti J.P."/>
            <person name="Herman A."/>
            <person name="Mangelson H."/>
            <person name="Liachko I."/>
            <person name="Sullivan S."/>
            <person name="Sone E.D."/>
            <person name="Koren S."/>
            <person name="Silverstein K.A.T."/>
            <person name="Beckman K.B."/>
            <person name="Gohl D.M."/>
        </authorList>
    </citation>
    <scope>NUCLEOTIDE SEQUENCE</scope>
    <source>
        <strain evidence="1">Duluth1</strain>
        <tissue evidence="1">Whole animal</tissue>
    </source>
</reference>
<evidence type="ECO:0000313" key="2">
    <source>
        <dbReference type="Proteomes" id="UP000828390"/>
    </source>
</evidence>
<dbReference type="EMBL" id="JAIWYP010000011">
    <property type="protein sequence ID" value="KAH3739347.1"/>
    <property type="molecule type" value="Genomic_DNA"/>
</dbReference>
<reference evidence="1" key="2">
    <citation type="submission" date="2020-11" db="EMBL/GenBank/DDBJ databases">
        <authorList>
            <person name="McCartney M.A."/>
            <person name="Auch B."/>
            <person name="Kono T."/>
            <person name="Mallez S."/>
            <person name="Becker A."/>
            <person name="Gohl D.M."/>
            <person name="Silverstein K.A.T."/>
            <person name="Koren S."/>
            <person name="Bechman K.B."/>
            <person name="Herman A."/>
            <person name="Abrahante J.E."/>
            <person name="Garbe J."/>
        </authorList>
    </citation>
    <scope>NUCLEOTIDE SEQUENCE</scope>
    <source>
        <strain evidence="1">Duluth1</strain>
        <tissue evidence="1">Whole animal</tissue>
    </source>
</reference>
<sequence length="51" mass="5974">MTYTDNDKPTGRNPIEDSVFYATHRKQLRVEDGPDFKSEYHRKKPLLGAYS</sequence>
<proteinExistence type="predicted"/>
<evidence type="ECO:0000313" key="1">
    <source>
        <dbReference type="EMBL" id="KAH3739347.1"/>
    </source>
</evidence>
<organism evidence="1 2">
    <name type="scientific">Dreissena polymorpha</name>
    <name type="common">Zebra mussel</name>
    <name type="synonym">Mytilus polymorpha</name>
    <dbReference type="NCBI Taxonomy" id="45954"/>
    <lineage>
        <taxon>Eukaryota</taxon>
        <taxon>Metazoa</taxon>
        <taxon>Spiralia</taxon>
        <taxon>Lophotrochozoa</taxon>
        <taxon>Mollusca</taxon>
        <taxon>Bivalvia</taxon>
        <taxon>Autobranchia</taxon>
        <taxon>Heteroconchia</taxon>
        <taxon>Euheterodonta</taxon>
        <taxon>Imparidentia</taxon>
        <taxon>Neoheterodontei</taxon>
        <taxon>Myida</taxon>
        <taxon>Dreissenoidea</taxon>
        <taxon>Dreissenidae</taxon>
        <taxon>Dreissena</taxon>
    </lineage>
</organism>
<accession>A0A9D4D735</accession>
<dbReference type="AlphaFoldDB" id="A0A9D4D735"/>
<comment type="caution">
    <text evidence="1">The sequence shown here is derived from an EMBL/GenBank/DDBJ whole genome shotgun (WGS) entry which is preliminary data.</text>
</comment>
<name>A0A9D4D735_DREPO</name>
<gene>
    <name evidence="1" type="ORF">DPMN_045999</name>
</gene>
<dbReference type="Proteomes" id="UP000828390">
    <property type="component" value="Unassembled WGS sequence"/>
</dbReference>
<protein>
    <submittedName>
        <fullName evidence="1">Uncharacterized protein</fullName>
    </submittedName>
</protein>